<dbReference type="InterPro" id="IPR011009">
    <property type="entry name" value="Kinase-like_dom_sf"/>
</dbReference>
<sequence>MSQTRTEKSLLPLDAADLQLFKYQLKTKAQSLSFGRRLYQCNAAEDVADEKQFWLKAQLTNSSGFSSEGFLQELRCYRIMHAQQMQIMLPFQIISNLHIQQGSEHLNFTEVLLLPHAPAFFQQDPLLLTLPQVKHWLWQAIDALDQLEQAGWMHGDIKTEHFVMYEGQLKILDFEQARQIIAPAHVMNATPRYMAPELFQGQPKDIASEIYALGIVFYEWLSGQRLKASSYQDWAVLHCQQLKIELPAVFNAFLPLLLGMLAKHKTARMQSFLALKRCLITEIA</sequence>
<proteinExistence type="predicted"/>
<keyword evidence="1" id="KW-0723">Serine/threonine-protein kinase</keyword>
<dbReference type="GO" id="GO:0004674">
    <property type="term" value="F:protein serine/threonine kinase activity"/>
    <property type="evidence" value="ECO:0007669"/>
    <property type="project" value="UniProtKB-KW"/>
</dbReference>
<reference evidence="7 8" key="1">
    <citation type="submission" date="2018-09" db="EMBL/GenBank/DDBJ databases">
        <title>The draft genome of Acinetobacter spp. strains.</title>
        <authorList>
            <person name="Qin J."/>
            <person name="Feng Y."/>
            <person name="Zong Z."/>
        </authorList>
    </citation>
    <scope>NUCLEOTIDE SEQUENCE [LARGE SCALE GENOMIC DNA]</scope>
    <source>
        <strain evidence="7 8">WCHAc060012</strain>
    </source>
</reference>
<evidence type="ECO:0000256" key="5">
    <source>
        <dbReference type="ARBA" id="ARBA00022840"/>
    </source>
</evidence>
<dbReference type="SMART" id="SM00220">
    <property type="entry name" value="S_TKc"/>
    <property type="match status" value="1"/>
</dbReference>
<feature type="domain" description="Protein kinase" evidence="6">
    <location>
        <begin position="23"/>
        <end position="280"/>
    </location>
</feature>
<dbReference type="OrthoDB" id="9801841at2"/>
<accession>A0A3A8EDX2</accession>
<keyword evidence="5" id="KW-0067">ATP-binding</keyword>
<name>A0A3A8EDX2_9GAMM</name>
<keyword evidence="8" id="KW-1185">Reference proteome</keyword>
<dbReference type="AlphaFoldDB" id="A0A3A8EDX2"/>
<keyword evidence="4" id="KW-0418">Kinase</keyword>
<dbReference type="RefSeq" id="WP_120403903.1">
    <property type="nucleotide sequence ID" value="NZ_RAXV01000070.1"/>
</dbReference>
<dbReference type="PROSITE" id="PS50011">
    <property type="entry name" value="PROTEIN_KINASE_DOM"/>
    <property type="match status" value="1"/>
</dbReference>
<dbReference type="PANTHER" id="PTHR24345:SF0">
    <property type="entry name" value="CELL CYCLE SERINE_THREONINE-PROTEIN KINASE CDC5_MSD2"/>
    <property type="match status" value="1"/>
</dbReference>
<evidence type="ECO:0000313" key="8">
    <source>
        <dbReference type="Proteomes" id="UP000282388"/>
    </source>
</evidence>
<organism evidence="7 8">
    <name type="scientific">Acinetobacter tianfuensis</name>
    <dbReference type="NCBI Taxonomy" id="2419603"/>
    <lineage>
        <taxon>Bacteria</taxon>
        <taxon>Pseudomonadati</taxon>
        <taxon>Pseudomonadota</taxon>
        <taxon>Gammaproteobacteria</taxon>
        <taxon>Moraxellales</taxon>
        <taxon>Moraxellaceae</taxon>
        <taxon>Acinetobacter</taxon>
    </lineage>
</organism>
<keyword evidence="2" id="KW-0808">Transferase</keyword>
<dbReference type="Gene3D" id="1.10.510.10">
    <property type="entry name" value="Transferase(Phosphotransferase) domain 1"/>
    <property type="match status" value="1"/>
</dbReference>
<keyword evidence="3" id="KW-0547">Nucleotide-binding</keyword>
<evidence type="ECO:0000256" key="2">
    <source>
        <dbReference type="ARBA" id="ARBA00022679"/>
    </source>
</evidence>
<evidence type="ECO:0000256" key="4">
    <source>
        <dbReference type="ARBA" id="ARBA00022777"/>
    </source>
</evidence>
<dbReference type="InterPro" id="IPR000719">
    <property type="entry name" value="Prot_kinase_dom"/>
</dbReference>
<dbReference type="GO" id="GO:0005524">
    <property type="term" value="F:ATP binding"/>
    <property type="evidence" value="ECO:0007669"/>
    <property type="project" value="UniProtKB-KW"/>
</dbReference>
<comment type="caution">
    <text evidence="7">The sequence shown here is derived from an EMBL/GenBank/DDBJ whole genome shotgun (WGS) entry which is preliminary data.</text>
</comment>
<evidence type="ECO:0000256" key="1">
    <source>
        <dbReference type="ARBA" id="ARBA00022527"/>
    </source>
</evidence>
<evidence type="ECO:0000259" key="6">
    <source>
        <dbReference type="PROSITE" id="PS50011"/>
    </source>
</evidence>
<dbReference type="SUPFAM" id="SSF56112">
    <property type="entry name" value="Protein kinase-like (PK-like)"/>
    <property type="match status" value="1"/>
</dbReference>
<dbReference type="Pfam" id="PF00069">
    <property type="entry name" value="Pkinase"/>
    <property type="match status" value="1"/>
</dbReference>
<gene>
    <name evidence="7" type="ORF">D7V32_16730</name>
</gene>
<dbReference type="Proteomes" id="UP000282388">
    <property type="component" value="Unassembled WGS sequence"/>
</dbReference>
<dbReference type="PANTHER" id="PTHR24345">
    <property type="entry name" value="SERINE/THREONINE-PROTEIN KINASE PLK"/>
    <property type="match status" value="1"/>
</dbReference>
<dbReference type="EMBL" id="RAXV01000070">
    <property type="protein sequence ID" value="RKG29050.1"/>
    <property type="molecule type" value="Genomic_DNA"/>
</dbReference>
<evidence type="ECO:0000256" key="3">
    <source>
        <dbReference type="ARBA" id="ARBA00022741"/>
    </source>
</evidence>
<evidence type="ECO:0000313" key="7">
    <source>
        <dbReference type="EMBL" id="RKG29050.1"/>
    </source>
</evidence>
<protein>
    <recommendedName>
        <fullName evidence="6">Protein kinase domain-containing protein</fullName>
    </recommendedName>
</protein>